<sequence>MSSPSSPPSSSNEFLDGLKFGQKVYFEAKPNGGSSSSSGITTKKGNQQPPRCQVEGCKVDLSGAKAYYSRHKVCCMHSKSPIVVVSGLEQRFCQQCSRFHQLPEFDQGKRSCRRRLADHNERRRKPHPTSLLTSHFTKLSPSTFDNNNKGNDFMMECASYPKFSSSNALATQTSYEPVCRDRTTPFTWQNNTEPPSDFFQQGSVGGTNFLSPRHPPMESYNEVADSSCALSLLSNHTWDSRNTTPSVEMNNLLSFNETLMSQSSQGAASYQLSNASWFLKGIDSGNCSAEDVPDLELGQNSHTLHSNLPGELDVSQDKRHYWSL</sequence>
<keyword evidence="12" id="KW-1185">Reference proteome</keyword>
<dbReference type="RefSeq" id="XP_004497906.1">
    <property type="nucleotide sequence ID" value="XM_004497849.3"/>
</dbReference>
<evidence type="ECO:0000256" key="6">
    <source>
        <dbReference type="ARBA" id="ARBA00023125"/>
    </source>
</evidence>
<keyword evidence="6" id="KW-0238">DNA-binding</keyword>
<evidence type="ECO:0000256" key="3">
    <source>
        <dbReference type="ARBA" id="ARBA00022771"/>
    </source>
</evidence>
<name>A0A1S2Y3G4_CICAR</name>
<dbReference type="Proteomes" id="UP000087171">
    <property type="component" value="Chromosome Ca4"/>
</dbReference>
<dbReference type="InterPro" id="IPR044817">
    <property type="entry name" value="SBP-like"/>
</dbReference>
<dbReference type="OrthoDB" id="514967at2759"/>
<evidence type="ECO:0000256" key="2">
    <source>
        <dbReference type="ARBA" id="ARBA00022723"/>
    </source>
</evidence>
<dbReference type="GO" id="GO:0003677">
    <property type="term" value="F:DNA binding"/>
    <property type="evidence" value="ECO:0007669"/>
    <property type="project" value="UniProtKB-KW"/>
</dbReference>
<feature type="compositionally biased region" description="Polar residues" evidence="10">
    <location>
        <begin position="130"/>
        <end position="143"/>
    </location>
</feature>
<protein>
    <submittedName>
        <fullName evidence="13">Squamosa promoter-binding-like protein 9</fullName>
    </submittedName>
</protein>
<dbReference type="GeneID" id="101492646"/>
<proteinExistence type="predicted"/>
<dbReference type="eggNOG" id="ENOG502QPVZ">
    <property type="taxonomic scope" value="Eukaryota"/>
</dbReference>
<comment type="subcellular location">
    <subcellularLocation>
        <location evidence="1">Nucleus</location>
    </subcellularLocation>
</comment>
<feature type="region of interest" description="Disordered" evidence="10">
    <location>
        <begin position="28"/>
        <end position="51"/>
    </location>
</feature>
<dbReference type="FunFam" id="4.10.1100.10:FF:000001">
    <property type="entry name" value="Squamosa promoter-binding-like protein 14"/>
    <property type="match status" value="1"/>
</dbReference>
<feature type="compositionally biased region" description="Polar residues" evidence="10">
    <location>
        <begin position="40"/>
        <end position="50"/>
    </location>
</feature>
<dbReference type="PROSITE" id="PS51141">
    <property type="entry name" value="ZF_SBP"/>
    <property type="match status" value="1"/>
</dbReference>
<dbReference type="SUPFAM" id="SSF103612">
    <property type="entry name" value="SBT domain"/>
    <property type="match status" value="1"/>
</dbReference>
<evidence type="ECO:0000256" key="9">
    <source>
        <dbReference type="PROSITE-ProRule" id="PRU00470"/>
    </source>
</evidence>
<evidence type="ECO:0000313" key="13">
    <source>
        <dbReference type="RefSeq" id="XP_004497906.1"/>
    </source>
</evidence>
<dbReference type="Pfam" id="PF03110">
    <property type="entry name" value="SBP"/>
    <property type="match status" value="1"/>
</dbReference>
<reference evidence="12" key="1">
    <citation type="journal article" date="2013" name="Nat. Biotechnol.">
        <title>Draft genome sequence of chickpea (Cicer arietinum) provides a resource for trait improvement.</title>
        <authorList>
            <person name="Varshney R.K."/>
            <person name="Song C."/>
            <person name="Saxena R.K."/>
            <person name="Azam S."/>
            <person name="Yu S."/>
            <person name="Sharpe A.G."/>
            <person name="Cannon S."/>
            <person name="Baek J."/>
            <person name="Rosen B.D."/>
            <person name="Tar'an B."/>
            <person name="Millan T."/>
            <person name="Zhang X."/>
            <person name="Ramsay L.D."/>
            <person name="Iwata A."/>
            <person name="Wang Y."/>
            <person name="Nelson W."/>
            <person name="Farmer A.D."/>
            <person name="Gaur P.M."/>
            <person name="Soderlund C."/>
            <person name="Penmetsa R.V."/>
            <person name="Xu C."/>
            <person name="Bharti A.K."/>
            <person name="He W."/>
            <person name="Winter P."/>
            <person name="Zhao S."/>
            <person name="Hane J.K."/>
            <person name="Carrasquilla-Garcia N."/>
            <person name="Condie J.A."/>
            <person name="Upadhyaya H.D."/>
            <person name="Luo M.C."/>
            <person name="Thudi M."/>
            <person name="Gowda C.L."/>
            <person name="Singh N.P."/>
            <person name="Lichtenzveig J."/>
            <person name="Gali K.K."/>
            <person name="Rubio J."/>
            <person name="Nadarajan N."/>
            <person name="Dolezel J."/>
            <person name="Bansal K.C."/>
            <person name="Xu X."/>
            <person name="Edwards D."/>
            <person name="Zhang G."/>
            <person name="Kahl G."/>
            <person name="Gil J."/>
            <person name="Singh K.B."/>
            <person name="Datta S.K."/>
            <person name="Jackson S.A."/>
            <person name="Wang J."/>
            <person name="Cook D.R."/>
        </authorList>
    </citation>
    <scope>NUCLEOTIDE SEQUENCE [LARGE SCALE GENOMIC DNA]</scope>
    <source>
        <strain evidence="12">cv. CDC Frontier</strain>
    </source>
</reference>
<gene>
    <name evidence="13" type="primary">LOC101492646</name>
</gene>
<evidence type="ECO:0000313" key="12">
    <source>
        <dbReference type="Proteomes" id="UP000087171"/>
    </source>
</evidence>
<dbReference type="InterPro" id="IPR036893">
    <property type="entry name" value="SBP_sf"/>
</dbReference>
<dbReference type="STRING" id="3827.A0A1S2Y3G4"/>
<dbReference type="Gene3D" id="4.10.1100.10">
    <property type="entry name" value="Transcription factor, SBP-box domain"/>
    <property type="match status" value="1"/>
</dbReference>
<dbReference type="PANTHER" id="PTHR31251:SF191">
    <property type="entry name" value="SBP-TYPE DOMAIN-CONTAINING PROTEIN"/>
    <property type="match status" value="1"/>
</dbReference>
<dbReference type="GO" id="GO:0005634">
    <property type="term" value="C:nucleus"/>
    <property type="evidence" value="ECO:0007669"/>
    <property type="project" value="UniProtKB-SubCell"/>
</dbReference>
<keyword evidence="3 9" id="KW-0863">Zinc-finger</keyword>
<evidence type="ECO:0000256" key="8">
    <source>
        <dbReference type="ARBA" id="ARBA00023242"/>
    </source>
</evidence>
<keyword evidence="2" id="KW-0479">Metal-binding</keyword>
<evidence type="ECO:0000259" key="11">
    <source>
        <dbReference type="PROSITE" id="PS51141"/>
    </source>
</evidence>
<keyword evidence="7" id="KW-0804">Transcription</keyword>
<feature type="domain" description="SBP-type" evidence="11">
    <location>
        <begin position="49"/>
        <end position="126"/>
    </location>
</feature>
<evidence type="ECO:0000256" key="10">
    <source>
        <dbReference type="SAM" id="MobiDB-lite"/>
    </source>
</evidence>
<feature type="region of interest" description="Disordered" evidence="10">
    <location>
        <begin position="118"/>
        <end position="143"/>
    </location>
</feature>
<keyword evidence="4" id="KW-0862">Zinc</keyword>
<dbReference type="GO" id="GO:0008270">
    <property type="term" value="F:zinc ion binding"/>
    <property type="evidence" value="ECO:0007669"/>
    <property type="project" value="UniProtKB-KW"/>
</dbReference>
<dbReference type="KEGG" id="cam:101492646"/>
<keyword evidence="8" id="KW-0539">Nucleus</keyword>
<accession>A0A1S2Y3G4</accession>
<dbReference type="InterPro" id="IPR004333">
    <property type="entry name" value="SBP_dom"/>
</dbReference>
<evidence type="ECO:0000256" key="1">
    <source>
        <dbReference type="ARBA" id="ARBA00004123"/>
    </source>
</evidence>
<dbReference type="AlphaFoldDB" id="A0A1S2Y3G4"/>
<dbReference type="PaxDb" id="3827-XP_004497906.1"/>
<organism evidence="12 13">
    <name type="scientific">Cicer arietinum</name>
    <name type="common">Chickpea</name>
    <name type="synonym">Garbanzo</name>
    <dbReference type="NCBI Taxonomy" id="3827"/>
    <lineage>
        <taxon>Eukaryota</taxon>
        <taxon>Viridiplantae</taxon>
        <taxon>Streptophyta</taxon>
        <taxon>Embryophyta</taxon>
        <taxon>Tracheophyta</taxon>
        <taxon>Spermatophyta</taxon>
        <taxon>Magnoliopsida</taxon>
        <taxon>eudicotyledons</taxon>
        <taxon>Gunneridae</taxon>
        <taxon>Pentapetalae</taxon>
        <taxon>rosids</taxon>
        <taxon>fabids</taxon>
        <taxon>Fabales</taxon>
        <taxon>Fabaceae</taxon>
        <taxon>Papilionoideae</taxon>
        <taxon>50 kb inversion clade</taxon>
        <taxon>NPAAA clade</taxon>
        <taxon>Hologalegina</taxon>
        <taxon>IRL clade</taxon>
        <taxon>Cicereae</taxon>
        <taxon>Cicer</taxon>
    </lineage>
</organism>
<evidence type="ECO:0000256" key="5">
    <source>
        <dbReference type="ARBA" id="ARBA00023015"/>
    </source>
</evidence>
<evidence type="ECO:0000256" key="7">
    <source>
        <dbReference type="ARBA" id="ARBA00023163"/>
    </source>
</evidence>
<reference evidence="13" key="2">
    <citation type="submission" date="2025-08" db="UniProtKB">
        <authorList>
            <consortium name="RefSeq"/>
        </authorList>
    </citation>
    <scope>IDENTIFICATION</scope>
    <source>
        <tissue evidence="13">Etiolated seedlings</tissue>
    </source>
</reference>
<dbReference type="PANTHER" id="PTHR31251">
    <property type="entry name" value="SQUAMOSA PROMOTER-BINDING-LIKE PROTEIN 4"/>
    <property type="match status" value="1"/>
</dbReference>
<evidence type="ECO:0000256" key="4">
    <source>
        <dbReference type="ARBA" id="ARBA00022833"/>
    </source>
</evidence>
<keyword evidence="5" id="KW-0805">Transcription regulation</keyword>